<dbReference type="GO" id="GO:0009360">
    <property type="term" value="C:DNA polymerase III complex"/>
    <property type="evidence" value="ECO:0007669"/>
    <property type="project" value="TreeGrafter"/>
</dbReference>
<evidence type="ECO:0000256" key="1">
    <source>
        <dbReference type="ARBA" id="ARBA00022679"/>
    </source>
</evidence>
<protein>
    <submittedName>
        <fullName evidence="6">DNA polymerase III delta subunit</fullName>
    </submittedName>
</protein>
<evidence type="ECO:0000313" key="7">
    <source>
        <dbReference type="Proteomes" id="UP000294678"/>
    </source>
</evidence>
<keyword evidence="3" id="KW-0235">DNA replication</keyword>
<evidence type="ECO:0000256" key="4">
    <source>
        <dbReference type="ARBA" id="ARBA00022932"/>
    </source>
</evidence>
<dbReference type="GO" id="GO:0006261">
    <property type="term" value="P:DNA-templated DNA replication"/>
    <property type="evidence" value="ECO:0007669"/>
    <property type="project" value="TreeGrafter"/>
</dbReference>
<dbReference type="PANTHER" id="PTHR34388">
    <property type="entry name" value="DNA POLYMERASE III SUBUNIT DELTA"/>
    <property type="match status" value="1"/>
</dbReference>
<dbReference type="EMBL" id="SOBG01000002">
    <property type="protein sequence ID" value="TDT71783.1"/>
    <property type="molecule type" value="Genomic_DNA"/>
</dbReference>
<keyword evidence="7" id="KW-1185">Reference proteome</keyword>
<reference evidence="6 7" key="1">
    <citation type="submission" date="2019-03" db="EMBL/GenBank/DDBJ databases">
        <title>Genomic Encyclopedia of Type Strains, Phase IV (KMG-IV): sequencing the most valuable type-strain genomes for metagenomic binning, comparative biology and taxonomic classification.</title>
        <authorList>
            <person name="Goeker M."/>
        </authorList>
    </citation>
    <scope>NUCLEOTIDE SEQUENCE [LARGE SCALE GENOMIC DNA]</scope>
    <source>
        <strain evidence="6 7">DSM 100055</strain>
    </source>
</reference>
<dbReference type="AlphaFoldDB" id="A0AA46DZC8"/>
<dbReference type="Gene3D" id="1.20.272.10">
    <property type="match status" value="1"/>
</dbReference>
<evidence type="ECO:0000256" key="3">
    <source>
        <dbReference type="ARBA" id="ARBA00022705"/>
    </source>
</evidence>
<dbReference type="InterPro" id="IPR005790">
    <property type="entry name" value="DNA_polIII_delta"/>
</dbReference>
<organism evidence="6 7">
    <name type="scientific">Hypnocyclicus thermotrophus</name>
    <dbReference type="NCBI Taxonomy" id="1627895"/>
    <lineage>
        <taxon>Bacteria</taxon>
        <taxon>Fusobacteriati</taxon>
        <taxon>Fusobacteriota</taxon>
        <taxon>Fusobacteriia</taxon>
        <taxon>Fusobacteriales</taxon>
        <taxon>Fusobacteriaceae</taxon>
        <taxon>Hypnocyclicus</taxon>
    </lineage>
</organism>
<dbReference type="GO" id="GO:0003677">
    <property type="term" value="F:DNA binding"/>
    <property type="evidence" value="ECO:0007669"/>
    <property type="project" value="InterPro"/>
</dbReference>
<feature type="domain" description="DNA polymerase III delta subunit-like C-terminal" evidence="5">
    <location>
        <begin position="195"/>
        <end position="305"/>
    </location>
</feature>
<evidence type="ECO:0000313" key="6">
    <source>
        <dbReference type="EMBL" id="TDT71783.1"/>
    </source>
</evidence>
<comment type="caution">
    <text evidence="6">The sequence shown here is derived from an EMBL/GenBank/DDBJ whole genome shotgun (WGS) entry which is preliminary data.</text>
</comment>
<accession>A0AA46DZC8</accession>
<evidence type="ECO:0000256" key="2">
    <source>
        <dbReference type="ARBA" id="ARBA00022695"/>
    </source>
</evidence>
<proteinExistence type="predicted"/>
<dbReference type="GO" id="GO:0003887">
    <property type="term" value="F:DNA-directed DNA polymerase activity"/>
    <property type="evidence" value="ECO:0007669"/>
    <property type="project" value="UniProtKB-KW"/>
</dbReference>
<keyword evidence="4" id="KW-0239">DNA-directed DNA polymerase</keyword>
<keyword evidence="1" id="KW-0808">Transferase</keyword>
<evidence type="ECO:0000259" key="5">
    <source>
        <dbReference type="Pfam" id="PF21694"/>
    </source>
</evidence>
<dbReference type="InterPro" id="IPR048466">
    <property type="entry name" value="DNA_pol3_delta-like_C"/>
</dbReference>
<keyword evidence="2" id="KW-0548">Nucleotidyltransferase</keyword>
<sequence>MFYILTGDYSIELEYNKLIKKNNYPIITFDATQKEDFENFLQKISTNNMFGNNETIILKRAEKLSKLSNFIKTISNFNILNKIVIILINKKLTAKQIKECESFAKVIIGETKNEKDFYINYIKNELKISTNDAFKLTEMIGHDIYKIKNEIEKIKNYFYEEEFYIEKAKNIISINEEYNSFEAIENLLLGNPNEVYKMINKDKSHMLILYTLTKEFQNILKLTLLINEGKIINTNNYNKFKNSYENNKYLFNNTHPYSVFKKLKYINKYTISSIKEILKEILITEANIKNGLIKDDIAIELLIKKVVIKYENNK</sequence>
<dbReference type="PANTHER" id="PTHR34388:SF1">
    <property type="entry name" value="DNA POLYMERASE III SUBUNIT DELTA"/>
    <property type="match status" value="1"/>
</dbReference>
<name>A0AA46DZC8_9FUSO</name>
<gene>
    <name evidence="6" type="ORF">EV215_0467</name>
</gene>
<dbReference type="RefSeq" id="WP_134112379.1">
    <property type="nucleotide sequence ID" value="NZ_SOBG01000002.1"/>
</dbReference>
<dbReference type="Pfam" id="PF21694">
    <property type="entry name" value="DNA_pol3_delta_C"/>
    <property type="match status" value="1"/>
</dbReference>
<dbReference type="NCBIfam" id="TIGR01128">
    <property type="entry name" value="holA"/>
    <property type="match status" value="1"/>
</dbReference>
<dbReference type="Proteomes" id="UP000294678">
    <property type="component" value="Unassembled WGS sequence"/>
</dbReference>